<sequence>MSFSRKARQKWAVLALGALLMGCGSAGYAVDSATSACRQNPQYCALVAGEETVVPTALRGGAEVASVAATLRVLTPETRSSIEQALVECVEWAHSEVNRQRFGGKSPSREQCGEELPGADPCGKKVTRAMQLGTEKHALARQCVEQKLNARIPGRFSLDQRYRYDPRTGQKQLVSPEEARALRQRGCGDELEGTIVPDVVIHSGDPLEVLAVYDFKFPCPISNTPSWNRYPEGHPYSDSNQGAIYKKILGVGPHLVAPIWRIIRWVESLK</sequence>
<evidence type="ECO:0000313" key="4">
    <source>
        <dbReference type="Proteomes" id="UP000035579"/>
    </source>
</evidence>
<keyword evidence="2" id="KW-0449">Lipoprotein</keyword>
<organism evidence="2 4">
    <name type="scientific">Archangium gephyra</name>
    <dbReference type="NCBI Taxonomy" id="48"/>
    <lineage>
        <taxon>Bacteria</taxon>
        <taxon>Pseudomonadati</taxon>
        <taxon>Myxococcota</taxon>
        <taxon>Myxococcia</taxon>
        <taxon>Myxococcales</taxon>
        <taxon>Cystobacterineae</taxon>
        <taxon>Archangiaceae</taxon>
        <taxon>Archangium</taxon>
    </lineage>
</organism>
<dbReference type="AlphaFoldDB" id="A0AAC8QJD5"/>
<protein>
    <submittedName>
        <fullName evidence="2">Lipoprotein</fullName>
    </submittedName>
</protein>
<feature type="signal peptide" evidence="1">
    <location>
        <begin position="1"/>
        <end position="29"/>
    </location>
</feature>
<evidence type="ECO:0000313" key="3">
    <source>
        <dbReference type="EMBL" id="REG15353.1"/>
    </source>
</evidence>
<feature type="chain" id="PRO_5042183457" evidence="1">
    <location>
        <begin position="30"/>
        <end position="270"/>
    </location>
</feature>
<dbReference type="Proteomes" id="UP000035579">
    <property type="component" value="Chromosome"/>
</dbReference>
<evidence type="ECO:0000313" key="2">
    <source>
        <dbReference type="EMBL" id="AKJ08240.1"/>
    </source>
</evidence>
<evidence type="ECO:0000313" key="5">
    <source>
        <dbReference type="Proteomes" id="UP000256345"/>
    </source>
</evidence>
<keyword evidence="5" id="KW-1185">Reference proteome</keyword>
<dbReference type="Proteomes" id="UP000256345">
    <property type="component" value="Unassembled WGS sequence"/>
</dbReference>
<dbReference type="RefSeq" id="WP_147333272.1">
    <property type="nucleotide sequence ID" value="NZ_CP011509.1"/>
</dbReference>
<evidence type="ECO:0000256" key="1">
    <source>
        <dbReference type="SAM" id="SignalP"/>
    </source>
</evidence>
<name>A0AAC8QJD5_9BACT</name>
<accession>A0AAC8QJD5</accession>
<dbReference type="EMBL" id="CP011509">
    <property type="protein sequence ID" value="AKJ08240.1"/>
    <property type="molecule type" value="Genomic_DNA"/>
</dbReference>
<reference evidence="3 5" key="2">
    <citation type="submission" date="2018-08" db="EMBL/GenBank/DDBJ databases">
        <title>Genomic Encyclopedia of Archaeal and Bacterial Type Strains, Phase II (KMG-II): from individual species to whole genera.</title>
        <authorList>
            <person name="Goeker M."/>
        </authorList>
    </citation>
    <scope>NUCLEOTIDE SEQUENCE [LARGE SCALE GENOMIC DNA]</scope>
    <source>
        <strain evidence="3 5">DSM 2261</strain>
    </source>
</reference>
<reference evidence="2 4" key="1">
    <citation type="submission" date="2015-05" db="EMBL/GenBank/DDBJ databases">
        <title>Genome assembly of Archangium gephyra DSM 2261.</title>
        <authorList>
            <person name="Sharma G."/>
            <person name="Subramanian S."/>
        </authorList>
    </citation>
    <scope>NUCLEOTIDE SEQUENCE [LARGE SCALE GENOMIC DNA]</scope>
    <source>
        <strain evidence="2 4">DSM 2261</strain>
    </source>
</reference>
<gene>
    <name evidence="2" type="ORF">AA314_09866</name>
    <name evidence="3" type="ORF">ATI61_12629</name>
</gene>
<dbReference type="PROSITE" id="PS51257">
    <property type="entry name" value="PROKAR_LIPOPROTEIN"/>
    <property type="match status" value="1"/>
</dbReference>
<dbReference type="KEGG" id="age:AA314_09866"/>
<dbReference type="EMBL" id="QUMU01000026">
    <property type="protein sequence ID" value="REG15353.1"/>
    <property type="molecule type" value="Genomic_DNA"/>
</dbReference>
<keyword evidence="1" id="KW-0732">Signal</keyword>
<proteinExistence type="predicted"/>